<dbReference type="OrthoDB" id="9784339at2"/>
<dbReference type="AlphaFoldDB" id="A0A2T6C2F0"/>
<keyword evidence="3" id="KW-0904">Protein phosphatase</keyword>
<evidence type="ECO:0000256" key="4">
    <source>
        <dbReference type="PIRSR" id="PIRSR617867-1"/>
    </source>
</evidence>
<name>A0A2T6C2F0_9BACL</name>
<evidence type="ECO:0000259" key="6">
    <source>
        <dbReference type="SMART" id="SM00226"/>
    </source>
</evidence>
<organism evidence="7 8">
    <name type="scientific">Melghirimyces profundicolus</name>
    <dbReference type="NCBI Taxonomy" id="1242148"/>
    <lineage>
        <taxon>Bacteria</taxon>
        <taxon>Bacillati</taxon>
        <taxon>Bacillota</taxon>
        <taxon>Bacilli</taxon>
        <taxon>Bacillales</taxon>
        <taxon>Thermoactinomycetaceae</taxon>
        <taxon>Melghirimyces</taxon>
    </lineage>
</organism>
<keyword evidence="8" id="KW-1185">Reference proteome</keyword>
<dbReference type="PANTHER" id="PTHR11717">
    <property type="entry name" value="LOW MOLECULAR WEIGHT PROTEIN TYROSINE PHOSPHATASE"/>
    <property type="match status" value="1"/>
</dbReference>
<dbReference type="Proteomes" id="UP000244240">
    <property type="component" value="Unassembled WGS sequence"/>
</dbReference>
<accession>A0A2T6C2F0</accession>
<comment type="caution">
    <text evidence="7">The sequence shown here is derived from an EMBL/GenBank/DDBJ whole genome shotgun (WGS) entry which is preliminary data.</text>
</comment>
<dbReference type="PANTHER" id="PTHR11717:SF31">
    <property type="entry name" value="LOW MOLECULAR WEIGHT PROTEIN-TYROSINE-PHOSPHATASE ETP-RELATED"/>
    <property type="match status" value="1"/>
</dbReference>
<dbReference type="SMART" id="SM00226">
    <property type="entry name" value="LMWPc"/>
    <property type="match status" value="1"/>
</dbReference>
<dbReference type="EMBL" id="QBKR01000005">
    <property type="protein sequence ID" value="PTX62504.1"/>
    <property type="molecule type" value="Genomic_DNA"/>
</dbReference>
<dbReference type="InterPro" id="IPR050438">
    <property type="entry name" value="LMW_PTPase"/>
</dbReference>
<dbReference type="InterPro" id="IPR023485">
    <property type="entry name" value="Ptyr_pPase"/>
</dbReference>
<dbReference type="PRINTS" id="PR00719">
    <property type="entry name" value="LMWPTPASE"/>
</dbReference>
<evidence type="ECO:0000313" key="7">
    <source>
        <dbReference type="EMBL" id="PTX62504.1"/>
    </source>
</evidence>
<gene>
    <name evidence="7" type="ORF">C8P63_10599</name>
</gene>
<reference evidence="7 8" key="1">
    <citation type="submission" date="2018-04" db="EMBL/GenBank/DDBJ databases">
        <title>Genomic Encyclopedia of Archaeal and Bacterial Type Strains, Phase II (KMG-II): from individual species to whole genera.</title>
        <authorList>
            <person name="Goeker M."/>
        </authorList>
    </citation>
    <scope>NUCLEOTIDE SEQUENCE [LARGE SCALE GENOMIC DNA]</scope>
    <source>
        <strain evidence="7 8">DSM 45787</strain>
    </source>
</reference>
<dbReference type="SUPFAM" id="SSF52788">
    <property type="entry name" value="Phosphotyrosine protein phosphatases I"/>
    <property type="match status" value="1"/>
</dbReference>
<evidence type="ECO:0000256" key="3">
    <source>
        <dbReference type="ARBA" id="ARBA00022912"/>
    </source>
</evidence>
<dbReference type="RefSeq" id="WP_108022307.1">
    <property type="nucleotide sequence ID" value="NZ_QBKR01000005.1"/>
</dbReference>
<evidence type="ECO:0000256" key="1">
    <source>
        <dbReference type="ARBA" id="ARBA00011063"/>
    </source>
</evidence>
<proteinExistence type="inferred from homology"/>
<keyword evidence="5" id="KW-0175">Coiled coil</keyword>
<feature type="active site" evidence="4">
    <location>
        <position position="14"/>
    </location>
</feature>
<keyword evidence="2" id="KW-0378">Hydrolase</keyword>
<dbReference type="InterPro" id="IPR017867">
    <property type="entry name" value="Tyr_phospatase_low_mol_wt"/>
</dbReference>
<dbReference type="InterPro" id="IPR036196">
    <property type="entry name" value="Ptyr_pPase_sf"/>
</dbReference>
<dbReference type="Gene3D" id="3.40.50.2300">
    <property type="match status" value="1"/>
</dbReference>
<feature type="domain" description="Phosphotyrosine protein phosphatase I" evidence="6">
    <location>
        <begin position="2"/>
        <end position="207"/>
    </location>
</feature>
<protein>
    <submittedName>
        <fullName evidence="7">Protein-tyrosine phosphatase</fullName>
    </submittedName>
</protein>
<evidence type="ECO:0000313" key="8">
    <source>
        <dbReference type="Proteomes" id="UP000244240"/>
    </source>
</evidence>
<comment type="similarity">
    <text evidence="1">Belongs to the low molecular weight phosphotyrosine protein phosphatase family.</text>
</comment>
<dbReference type="GO" id="GO:0004725">
    <property type="term" value="F:protein tyrosine phosphatase activity"/>
    <property type="evidence" value="ECO:0007669"/>
    <property type="project" value="InterPro"/>
</dbReference>
<feature type="active site" description="Nucleophile" evidence="4">
    <location>
        <position position="8"/>
    </location>
</feature>
<dbReference type="Pfam" id="PF01451">
    <property type="entry name" value="LMWPc"/>
    <property type="match status" value="1"/>
</dbReference>
<dbReference type="CDD" id="cd16344">
    <property type="entry name" value="LMWPAP"/>
    <property type="match status" value="1"/>
</dbReference>
<sequence>MKKILFVCTGNTCRSPMAEALMRKKAAEKGIELEVRSAGVTALDGAEATEAAVRVMEEKGIDHRSHRSRAVSRDLVEWADLILTMTSDHRKMMAQSYPEAADKLYTLKEYVLPDADREKLEELQRLQVELETVRAMLENEREQGNRSRVESLQKQMEEIEKKYRSLWREVSGILARTDVPDPFGGSEENYRQCRDVLDAELEKLLNRLQNSSTEER</sequence>
<evidence type="ECO:0000256" key="5">
    <source>
        <dbReference type="SAM" id="Coils"/>
    </source>
</evidence>
<feature type="coiled-coil region" evidence="5">
    <location>
        <begin position="120"/>
        <end position="169"/>
    </location>
</feature>
<evidence type="ECO:0000256" key="2">
    <source>
        <dbReference type="ARBA" id="ARBA00022801"/>
    </source>
</evidence>